<evidence type="ECO:0000313" key="9">
    <source>
        <dbReference type="Proteomes" id="UP000887565"/>
    </source>
</evidence>
<keyword evidence="3" id="KW-0813">Transport</keyword>
<evidence type="ECO:0000256" key="7">
    <source>
        <dbReference type="ARBA" id="ARBA00023128"/>
    </source>
</evidence>
<dbReference type="Pfam" id="PF03820">
    <property type="entry name" value="SFXNs"/>
    <property type="match status" value="1"/>
</dbReference>
<comment type="subcellular location">
    <subcellularLocation>
        <location evidence="1">Mitochondrion membrane</location>
        <topology evidence="1">Multi-pass membrane protein</topology>
    </subcellularLocation>
</comment>
<dbReference type="InterPro" id="IPR004686">
    <property type="entry name" value="Mtc"/>
</dbReference>
<keyword evidence="7" id="KW-0496">Mitochondrion</keyword>
<keyword evidence="6" id="KW-1133">Transmembrane helix</keyword>
<evidence type="ECO:0000313" key="10">
    <source>
        <dbReference type="WBParaSite" id="nRc.2.0.1.t08591-RA"/>
    </source>
</evidence>
<comment type="similarity">
    <text evidence="2">Belongs to the sideroflexin family.</text>
</comment>
<dbReference type="WBParaSite" id="nRc.2.0.1.t08591-RA">
    <property type="protein sequence ID" value="nRc.2.0.1.t08591-RA"/>
    <property type="gene ID" value="nRc.2.0.1.g08591"/>
</dbReference>
<keyword evidence="8" id="KW-0472">Membrane</keyword>
<dbReference type="GO" id="GO:0006865">
    <property type="term" value="P:amino acid transport"/>
    <property type="evidence" value="ECO:0007669"/>
    <property type="project" value="UniProtKB-KW"/>
</dbReference>
<dbReference type="GO" id="GO:0015075">
    <property type="term" value="F:monoatomic ion transmembrane transporter activity"/>
    <property type="evidence" value="ECO:0007669"/>
    <property type="project" value="InterPro"/>
</dbReference>
<proteinExistence type="inferred from homology"/>
<protein>
    <submittedName>
        <fullName evidence="10">Uncharacterized protein</fullName>
    </submittedName>
</protein>
<keyword evidence="5" id="KW-0029">Amino-acid transport</keyword>
<keyword evidence="4" id="KW-0812">Transmembrane</keyword>
<organism evidence="9 10">
    <name type="scientific">Romanomermis culicivorax</name>
    <name type="common">Nematode worm</name>
    <dbReference type="NCBI Taxonomy" id="13658"/>
    <lineage>
        <taxon>Eukaryota</taxon>
        <taxon>Metazoa</taxon>
        <taxon>Ecdysozoa</taxon>
        <taxon>Nematoda</taxon>
        <taxon>Enoplea</taxon>
        <taxon>Dorylaimia</taxon>
        <taxon>Mermithida</taxon>
        <taxon>Mermithoidea</taxon>
        <taxon>Mermithidae</taxon>
        <taxon>Romanomermis</taxon>
    </lineage>
</organism>
<evidence type="ECO:0000256" key="4">
    <source>
        <dbReference type="ARBA" id="ARBA00022692"/>
    </source>
</evidence>
<name>A0A915I4B5_ROMCU</name>
<keyword evidence="9" id="KW-1185">Reference proteome</keyword>
<evidence type="ECO:0000256" key="8">
    <source>
        <dbReference type="ARBA" id="ARBA00023136"/>
    </source>
</evidence>
<sequence>MCCALFPQQSTISVKSLEPELKSSIETRKLSSQHLYYNKGL</sequence>
<reference evidence="10" key="1">
    <citation type="submission" date="2022-11" db="UniProtKB">
        <authorList>
            <consortium name="WormBaseParasite"/>
        </authorList>
    </citation>
    <scope>IDENTIFICATION</scope>
</reference>
<accession>A0A915I4B5</accession>
<evidence type="ECO:0000256" key="3">
    <source>
        <dbReference type="ARBA" id="ARBA00022448"/>
    </source>
</evidence>
<evidence type="ECO:0000256" key="5">
    <source>
        <dbReference type="ARBA" id="ARBA00022970"/>
    </source>
</evidence>
<dbReference type="AlphaFoldDB" id="A0A915I4B5"/>
<evidence type="ECO:0000256" key="6">
    <source>
        <dbReference type="ARBA" id="ARBA00022989"/>
    </source>
</evidence>
<dbReference type="Proteomes" id="UP000887565">
    <property type="component" value="Unplaced"/>
</dbReference>
<evidence type="ECO:0000256" key="2">
    <source>
        <dbReference type="ARBA" id="ARBA00005974"/>
    </source>
</evidence>
<evidence type="ECO:0000256" key="1">
    <source>
        <dbReference type="ARBA" id="ARBA00004225"/>
    </source>
</evidence>
<dbReference type="GO" id="GO:0031966">
    <property type="term" value="C:mitochondrial membrane"/>
    <property type="evidence" value="ECO:0007669"/>
    <property type="project" value="UniProtKB-SubCell"/>
</dbReference>